<evidence type="ECO:0000313" key="4">
    <source>
        <dbReference type="EMBL" id="GBF32994.1"/>
    </source>
</evidence>
<organism evidence="4 5">
    <name type="scientific">Desulfocucumis palustris</name>
    <dbReference type="NCBI Taxonomy" id="1898651"/>
    <lineage>
        <taxon>Bacteria</taxon>
        <taxon>Bacillati</taxon>
        <taxon>Bacillota</taxon>
        <taxon>Clostridia</taxon>
        <taxon>Eubacteriales</taxon>
        <taxon>Desulfocucumaceae</taxon>
        <taxon>Desulfocucumis</taxon>
    </lineage>
</organism>
<keyword evidence="5" id="KW-1185">Reference proteome</keyword>
<dbReference type="InterPro" id="IPR018126">
    <property type="entry name" value="SASP_alpha/beta-type_CS"/>
</dbReference>
<dbReference type="Pfam" id="PF00269">
    <property type="entry name" value="SASP"/>
    <property type="match status" value="1"/>
</dbReference>
<dbReference type="GO" id="GO:0006265">
    <property type="term" value="P:DNA topological change"/>
    <property type="evidence" value="ECO:0007669"/>
    <property type="project" value="InterPro"/>
</dbReference>
<comment type="similarity">
    <text evidence="2">Belongs to the alpha/beta-type SASP family.</text>
</comment>
<dbReference type="EMBL" id="BFAV01000071">
    <property type="protein sequence ID" value="GBF32994.1"/>
    <property type="molecule type" value="Genomic_DNA"/>
</dbReference>
<name>A0A2L2XAK0_9FIRM</name>
<accession>A0A2L2XAK0</accession>
<evidence type="ECO:0000256" key="1">
    <source>
        <dbReference type="ARBA" id="ARBA00003863"/>
    </source>
</evidence>
<evidence type="ECO:0000256" key="2">
    <source>
        <dbReference type="ARBA" id="ARBA00005442"/>
    </source>
</evidence>
<evidence type="ECO:0000313" key="5">
    <source>
        <dbReference type="Proteomes" id="UP000239549"/>
    </source>
</evidence>
<comment type="caution">
    <text evidence="4">The sequence shown here is derived from an EMBL/GenBank/DDBJ whole genome shotgun (WGS) entry which is preliminary data.</text>
</comment>
<protein>
    <submittedName>
        <fullName evidence="4">Small acid-soluble spore protein</fullName>
    </submittedName>
</protein>
<reference evidence="5" key="1">
    <citation type="submission" date="2018-02" db="EMBL/GenBank/DDBJ databases">
        <title>Genome sequence of Desulfocucumis palustris strain NAW-5.</title>
        <authorList>
            <person name="Watanabe M."/>
            <person name="Kojima H."/>
            <person name="Fukui M."/>
        </authorList>
    </citation>
    <scope>NUCLEOTIDE SEQUENCE [LARGE SCALE GENOMIC DNA]</scope>
    <source>
        <strain evidence="5">NAW-5</strain>
    </source>
</reference>
<sequence>MSDRLKFELAKELGVADIVAREGDFGSVSSRDCGNLVRLAIQRAENGLVQG</sequence>
<comment type="function">
    <text evidence="1">SASP are bound to spore DNA. They are double-stranded DNA-binding proteins that cause DNA to change to an a-like conformation. They protect the DNA backbone from chemical and enzymatic cleavage and are thus involved in dormant spore's high resistance to UV light.</text>
</comment>
<dbReference type="PROSITE" id="PS00304">
    <property type="entry name" value="SASP_1"/>
    <property type="match status" value="1"/>
</dbReference>
<dbReference type="Gene3D" id="6.10.10.80">
    <property type="entry name" value="Small, acid-soluble spore protein, alpha/beta type-like"/>
    <property type="match status" value="1"/>
</dbReference>
<proteinExistence type="inferred from homology"/>
<gene>
    <name evidence="4" type="ORF">DCCM_2091</name>
</gene>
<evidence type="ECO:0000256" key="3">
    <source>
        <dbReference type="ARBA" id="ARBA00023125"/>
    </source>
</evidence>
<dbReference type="AlphaFoldDB" id="A0A2L2XAK0"/>
<dbReference type="InterPro" id="IPR001448">
    <property type="entry name" value="SASP_alpha/beta-type"/>
</dbReference>
<dbReference type="Proteomes" id="UP000239549">
    <property type="component" value="Unassembled WGS sequence"/>
</dbReference>
<keyword evidence="3" id="KW-0238">DNA-binding</keyword>
<dbReference type="GO" id="GO:0003690">
    <property type="term" value="F:double-stranded DNA binding"/>
    <property type="evidence" value="ECO:0007669"/>
    <property type="project" value="InterPro"/>
</dbReference>
<dbReference type="InterPro" id="IPR038300">
    <property type="entry name" value="SASP_sf_alpha/beta"/>
</dbReference>